<comment type="similarity">
    <text evidence="2">Belongs to the outer membrane factor (OMF) (TC 1.B.17) family.</text>
</comment>
<dbReference type="GO" id="GO:0009279">
    <property type="term" value="C:cell outer membrane"/>
    <property type="evidence" value="ECO:0007669"/>
    <property type="project" value="UniProtKB-SubCell"/>
</dbReference>
<keyword evidence="9" id="KW-1185">Reference proteome</keyword>
<dbReference type="AlphaFoldDB" id="A0A1G9UHJ7"/>
<keyword evidence="3" id="KW-0813">Transport</keyword>
<dbReference type="GO" id="GO:0015288">
    <property type="term" value="F:porin activity"/>
    <property type="evidence" value="ECO:0007669"/>
    <property type="project" value="TreeGrafter"/>
</dbReference>
<keyword evidence="7" id="KW-0998">Cell outer membrane</keyword>
<dbReference type="PANTHER" id="PTHR30026:SF20">
    <property type="entry name" value="OUTER MEMBRANE PROTEIN TOLC"/>
    <property type="match status" value="1"/>
</dbReference>
<sequence>MKYLPFLAVGLFTTSVAFGQQSNEAALSGLIRQSFDYYPKLKEQQQAISLGQTKTKIAEAARLPTVGSDASYQYVWPLQQVQFSLPGVGDRSIQFMPRNNYNVGISASQTVYDFGKDAAQIDKTKTETLLSVENLETAKHQLAYQVAQLYFGVVYLQKAIRVQRSQESLINATAKVIEDRIKSGDEIDYNLVATRVRYKNVATRIVDLQNQLDRQFIALGSLVGKDVHPDVDTTASFDWKALSLTEDPQTLAQSNNPDLRLARMREQVAEKDIEVAKASKMPSLSLNGAAGFKNGIQPEIEQFRFNGGVGVKISAPIYAGKRYQLQEELARKNLQMNQYSTENAKLGVRTQISQALSELQSVTEKLKLSDTQLQEARYALKLADVRFQNGVITQLEIQSAQTAVEEAEFQQIQFLYQQALARLELNRLAGTKIW</sequence>
<dbReference type="STRING" id="563176.SAMN04488090_3811"/>
<proteinExistence type="inferred from homology"/>
<dbReference type="Gene3D" id="1.20.1600.10">
    <property type="entry name" value="Outer membrane efflux proteins (OEP)"/>
    <property type="match status" value="1"/>
</dbReference>
<keyword evidence="4" id="KW-1134">Transmembrane beta strand</keyword>
<gene>
    <name evidence="8" type="ORF">SAMN04488090_3811</name>
</gene>
<evidence type="ECO:0000256" key="2">
    <source>
        <dbReference type="ARBA" id="ARBA00007613"/>
    </source>
</evidence>
<accession>A0A1G9UHJ7</accession>
<evidence type="ECO:0000256" key="1">
    <source>
        <dbReference type="ARBA" id="ARBA00004442"/>
    </source>
</evidence>
<dbReference type="InterPro" id="IPR003423">
    <property type="entry name" value="OMP_efflux"/>
</dbReference>
<dbReference type="SUPFAM" id="SSF56954">
    <property type="entry name" value="Outer membrane efflux proteins (OEP)"/>
    <property type="match status" value="1"/>
</dbReference>
<dbReference type="PANTHER" id="PTHR30026">
    <property type="entry name" value="OUTER MEMBRANE PROTEIN TOLC"/>
    <property type="match status" value="1"/>
</dbReference>
<dbReference type="OrthoDB" id="1674528at2"/>
<protein>
    <submittedName>
        <fullName evidence="8">Outer membrane protein TolC</fullName>
    </submittedName>
</protein>
<dbReference type="EMBL" id="FNGS01000007">
    <property type="protein sequence ID" value="SDM59025.1"/>
    <property type="molecule type" value="Genomic_DNA"/>
</dbReference>
<organism evidence="8 9">
    <name type="scientific">Siphonobacter aquaeclarae</name>
    <dbReference type="NCBI Taxonomy" id="563176"/>
    <lineage>
        <taxon>Bacteria</taxon>
        <taxon>Pseudomonadati</taxon>
        <taxon>Bacteroidota</taxon>
        <taxon>Cytophagia</taxon>
        <taxon>Cytophagales</taxon>
        <taxon>Cytophagaceae</taxon>
        <taxon>Siphonobacter</taxon>
    </lineage>
</organism>
<evidence type="ECO:0000256" key="5">
    <source>
        <dbReference type="ARBA" id="ARBA00022692"/>
    </source>
</evidence>
<keyword evidence="6" id="KW-0472">Membrane</keyword>
<evidence type="ECO:0000256" key="7">
    <source>
        <dbReference type="ARBA" id="ARBA00023237"/>
    </source>
</evidence>
<name>A0A1G9UHJ7_9BACT</name>
<keyword evidence="5" id="KW-0812">Transmembrane</keyword>
<comment type="subcellular location">
    <subcellularLocation>
        <location evidence="1">Cell outer membrane</location>
    </subcellularLocation>
</comment>
<dbReference type="InterPro" id="IPR051906">
    <property type="entry name" value="TolC-like"/>
</dbReference>
<evidence type="ECO:0000313" key="8">
    <source>
        <dbReference type="EMBL" id="SDM59025.1"/>
    </source>
</evidence>
<dbReference type="GO" id="GO:0015562">
    <property type="term" value="F:efflux transmembrane transporter activity"/>
    <property type="evidence" value="ECO:0007669"/>
    <property type="project" value="InterPro"/>
</dbReference>
<dbReference type="GO" id="GO:1990281">
    <property type="term" value="C:efflux pump complex"/>
    <property type="evidence" value="ECO:0007669"/>
    <property type="project" value="TreeGrafter"/>
</dbReference>
<evidence type="ECO:0000256" key="4">
    <source>
        <dbReference type="ARBA" id="ARBA00022452"/>
    </source>
</evidence>
<dbReference type="Proteomes" id="UP000198901">
    <property type="component" value="Unassembled WGS sequence"/>
</dbReference>
<dbReference type="Pfam" id="PF02321">
    <property type="entry name" value="OEP"/>
    <property type="match status" value="2"/>
</dbReference>
<evidence type="ECO:0000256" key="3">
    <source>
        <dbReference type="ARBA" id="ARBA00022448"/>
    </source>
</evidence>
<dbReference type="RefSeq" id="WP_093205899.1">
    <property type="nucleotide sequence ID" value="NZ_FNGS01000007.1"/>
</dbReference>
<evidence type="ECO:0000313" key="9">
    <source>
        <dbReference type="Proteomes" id="UP000198901"/>
    </source>
</evidence>
<evidence type="ECO:0000256" key="6">
    <source>
        <dbReference type="ARBA" id="ARBA00023136"/>
    </source>
</evidence>
<reference evidence="8 9" key="1">
    <citation type="submission" date="2016-10" db="EMBL/GenBank/DDBJ databases">
        <authorList>
            <person name="de Groot N.N."/>
        </authorList>
    </citation>
    <scope>NUCLEOTIDE SEQUENCE [LARGE SCALE GENOMIC DNA]</scope>
    <source>
        <strain evidence="8 9">DSM 21668</strain>
    </source>
</reference>